<dbReference type="GO" id="GO:0008483">
    <property type="term" value="F:transaminase activity"/>
    <property type="evidence" value="ECO:0007669"/>
    <property type="project" value="UniProtKB-KW"/>
</dbReference>
<dbReference type="PANTHER" id="PTHR46577">
    <property type="entry name" value="HTH-TYPE TRANSCRIPTIONAL REGULATORY PROTEIN GABR"/>
    <property type="match status" value="1"/>
</dbReference>
<dbReference type="EMBL" id="VNHW01000002">
    <property type="protein sequence ID" value="TYP89671.1"/>
    <property type="molecule type" value="Genomic_DNA"/>
</dbReference>
<evidence type="ECO:0000259" key="6">
    <source>
        <dbReference type="PROSITE" id="PS50949"/>
    </source>
</evidence>
<keyword evidence="2" id="KW-0663">Pyridoxal phosphate</keyword>
<dbReference type="Proteomes" id="UP000322499">
    <property type="component" value="Unassembled WGS sequence"/>
</dbReference>
<name>A0A5S5D0Y4_9ACTN</name>
<dbReference type="Gene3D" id="1.10.10.10">
    <property type="entry name" value="Winged helix-like DNA-binding domain superfamily/Winged helix DNA-binding domain"/>
    <property type="match status" value="1"/>
</dbReference>
<dbReference type="InterPro" id="IPR000524">
    <property type="entry name" value="Tscrpt_reg_HTH_GntR"/>
</dbReference>
<evidence type="ECO:0000256" key="1">
    <source>
        <dbReference type="ARBA" id="ARBA00005384"/>
    </source>
</evidence>
<keyword evidence="7" id="KW-0808">Transferase</keyword>
<dbReference type="PROSITE" id="PS50949">
    <property type="entry name" value="HTH_GNTR"/>
    <property type="match status" value="1"/>
</dbReference>
<comment type="similarity">
    <text evidence="1">In the C-terminal section; belongs to the class-I pyridoxal-phosphate-dependent aminotransferase family.</text>
</comment>
<dbReference type="InterPro" id="IPR015424">
    <property type="entry name" value="PyrdxlP-dep_Trfase"/>
</dbReference>
<keyword evidence="3" id="KW-0805">Transcription regulation</keyword>
<dbReference type="AlphaFoldDB" id="A0A5S5D0Y4"/>
<evidence type="ECO:0000313" key="8">
    <source>
        <dbReference type="Proteomes" id="UP000322499"/>
    </source>
</evidence>
<dbReference type="Pfam" id="PF00392">
    <property type="entry name" value="GntR"/>
    <property type="match status" value="1"/>
</dbReference>
<dbReference type="GO" id="GO:0030170">
    <property type="term" value="F:pyridoxal phosphate binding"/>
    <property type="evidence" value="ECO:0007669"/>
    <property type="project" value="InterPro"/>
</dbReference>
<keyword evidence="4" id="KW-0238">DNA-binding</keyword>
<evidence type="ECO:0000313" key="7">
    <source>
        <dbReference type="EMBL" id="TYP89671.1"/>
    </source>
</evidence>
<dbReference type="SUPFAM" id="SSF53383">
    <property type="entry name" value="PLP-dependent transferases"/>
    <property type="match status" value="1"/>
</dbReference>
<dbReference type="SMART" id="SM00345">
    <property type="entry name" value="HTH_GNTR"/>
    <property type="match status" value="1"/>
</dbReference>
<dbReference type="InterPro" id="IPR015421">
    <property type="entry name" value="PyrdxlP-dep_Trfase_major"/>
</dbReference>
<dbReference type="RefSeq" id="WP_166531764.1">
    <property type="nucleotide sequence ID" value="NZ_VNHW01000002.1"/>
</dbReference>
<dbReference type="InterPro" id="IPR036388">
    <property type="entry name" value="WH-like_DNA-bd_sf"/>
</dbReference>
<dbReference type="GO" id="GO:0003700">
    <property type="term" value="F:DNA-binding transcription factor activity"/>
    <property type="evidence" value="ECO:0007669"/>
    <property type="project" value="InterPro"/>
</dbReference>
<reference evidence="7 8" key="1">
    <citation type="submission" date="2019-07" db="EMBL/GenBank/DDBJ databases">
        <title>Genomic Encyclopedia of Archaeal and Bacterial Type Strains, Phase II (KMG-II): from individual species to whole genera.</title>
        <authorList>
            <person name="Goeker M."/>
        </authorList>
    </citation>
    <scope>NUCLEOTIDE SEQUENCE [LARGE SCALE GENOMIC DNA]</scope>
    <source>
        <strain evidence="7 8">DSM 46842</strain>
    </source>
</reference>
<evidence type="ECO:0000256" key="4">
    <source>
        <dbReference type="ARBA" id="ARBA00023125"/>
    </source>
</evidence>
<dbReference type="PANTHER" id="PTHR46577:SF1">
    <property type="entry name" value="HTH-TYPE TRANSCRIPTIONAL REGULATORY PROTEIN GABR"/>
    <property type="match status" value="1"/>
</dbReference>
<protein>
    <submittedName>
        <fullName evidence="7">GntR family transcriptional regulator/MocR family aminotransferase</fullName>
    </submittedName>
</protein>
<dbReference type="InterPro" id="IPR051446">
    <property type="entry name" value="HTH_trans_reg/aminotransferase"/>
</dbReference>
<evidence type="ECO:0000256" key="3">
    <source>
        <dbReference type="ARBA" id="ARBA00023015"/>
    </source>
</evidence>
<organism evidence="7 8">
    <name type="scientific">Blastococcus xanthinilyticus</name>
    <dbReference type="NCBI Taxonomy" id="1564164"/>
    <lineage>
        <taxon>Bacteria</taxon>
        <taxon>Bacillati</taxon>
        <taxon>Actinomycetota</taxon>
        <taxon>Actinomycetes</taxon>
        <taxon>Geodermatophilales</taxon>
        <taxon>Geodermatophilaceae</taxon>
        <taxon>Blastococcus</taxon>
    </lineage>
</organism>
<dbReference type="CDD" id="cd00609">
    <property type="entry name" value="AAT_like"/>
    <property type="match status" value="1"/>
</dbReference>
<dbReference type="InterPro" id="IPR004839">
    <property type="entry name" value="Aminotransferase_I/II_large"/>
</dbReference>
<proteinExistence type="inferred from homology"/>
<comment type="caution">
    <text evidence="7">The sequence shown here is derived from an EMBL/GenBank/DDBJ whole genome shotgun (WGS) entry which is preliminary data.</text>
</comment>
<accession>A0A5S5D0Y4</accession>
<dbReference type="SUPFAM" id="SSF46785">
    <property type="entry name" value="Winged helix' DNA-binding domain"/>
    <property type="match status" value="1"/>
</dbReference>
<dbReference type="CDD" id="cd07377">
    <property type="entry name" value="WHTH_GntR"/>
    <property type="match status" value="1"/>
</dbReference>
<keyword evidence="7" id="KW-0032">Aminotransferase</keyword>
<sequence length="476" mass="49171">MTGIPPVVLDRAARTPLAVQLADALRAGAASGTLRPGDRLPSTRELATALRVSRTVTAAAYDQLLAEGWAGSRRGVGTFVLGAASSSPVLRSAATTVRAAPPALVDLRAGSPCLEVLDRAVWRRAWRAAGDVPPDGHPDAAGDPAFRTAVAEHLLRHRGLPAGPDDVLATTGTSAAVGEVVRTLPRGSRVAVEDPGYQRVVGALVDAGISVVPVPVDDDGLVVDALPTDLAAVYCTPAHQYPLGRRMSAARRLALVARARAGRWWVLEDDYDGELRYDVAPLPLLGALGPDVVVHLGTASKILSPTLGVGWLVAPAALRADLLARRTATGSRPPRAGQRVLAALASSGDLARHLRRLRRELADRREAVRAAVAAAGSVAEGDPAGAHVLVPVPDVPAEEAVLVAAARQGIALDGLGRHHLDGADRRAGLVLGFAAPPRAELDRVLPLLTAVLARYGGRGSGEQGDAAPAAPVPARP</sequence>
<dbReference type="Pfam" id="PF00155">
    <property type="entry name" value="Aminotran_1_2"/>
    <property type="match status" value="1"/>
</dbReference>
<keyword evidence="5" id="KW-0804">Transcription</keyword>
<dbReference type="Gene3D" id="3.40.640.10">
    <property type="entry name" value="Type I PLP-dependent aspartate aminotransferase-like (Major domain)"/>
    <property type="match status" value="1"/>
</dbReference>
<evidence type="ECO:0000256" key="2">
    <source>
        <dbReference type="ARBA" id="ARBA00022898"/>
    </source>
</evidence>
<keyword evidence="8" id="KW-1185">Reference proteome</keyword>
<evidence type="ECO:0000256" key="5">
    <source>
        <dbReference type="ARBA" id="ARBA00023163"/>
    </source>
</evidence>
<dbReference type="InterPro" id="IPR036390">
    <property type="entry name" value="WH_DNA-bd_sf"/>
</dbReference>
<feature type="domain" description="HTH gntR-type" evidence="6">
    <location>
        <begin position="15"/>
        <end position="83"/>
    </location>
</feature>
<gene>
    <name evidence="7" type="ORF">BD833_102144</name>
</gene>
<dbReference type="GO" id="GO:0003677">
    <property type="term" value="F:DNA binding"/>
    <property type="evidence" value="ECO:0007669"/>
    <property type="project" value="UniProtKB-KW"/>
</dbReference>